<name>A0A2U1PNE9_ARTAN</name>
<evidence type="ECO:0000313" key="2">
    <source>
        <dbReference type="Proteomes" id="UP000245207"/>
    </source>
</evidence>
<comment type="caution">
    <text evidence="1">The sequence shown here is derived from an EMBL/GenBank/DDBJ whole genome shotgun (WGS) entry which is preliminary data.</text>
</comment>
<dbReference type="EMBL" id="PKPP01000932">
    <property type="protein sequence ID" value="PWA87259.1"/>
    <property type="molecule type" value="Genomic_DNA"/>
</dbReference>
<dbReference type="GO" id="GO:0003964">
    <property type="term" value="F:RNA-directed DNA polymerase activity"/>
    <property type="evidence" value="ECO:0007669"/>
    <property type="project" value="UniProtKB-KW"/>
</dbReference>
<organism evidence="1 2">
    <name type="scientific">Artemisia annua</name>
    <name type="common">Sweet wormwood</name>
    <dbReference type="NCBI Taxonomy" id="35608"/>
    <lineage>
        <taxon>Eukaryota</taxon>
        <taxon>Viridiplantae</taxon>
        <taxon>Streptophyta</taxon>
        <taxon>Embryophyta</taxon>
        <taxon>Tracheophyta</taxon>
        <taxon>Spermatophyta</taxon>
        <taxon>Magnoliopsida</taxon>
        <taxon>eudicotyledons</taxon>
        <taxon>Gunneridae</taxon>
        <taxon>Pentapetalae</taxon>
        <taxon>asterids</taxon>
        <taxon>campanulids</taxon>
        <taxon>Asterales</taxon>
        <taxon>Asteraceae</taxon>
        <taxon>Asteroideae</taxon>
        <taxon>Anthemideae</taxon>
        <taxon>Artemisiinae</taxon>
        <taxon>Artemisia</taxon>
    </lineage>
</organism>
<accession>A0A2U1PNE9</accession>
<gene>
    <name evidence="1" type="ORF">CTI12_AA133970</name>
</gene>
<keyword evidence="2" id="KW-1185">Reference proteome</keyword>
<keyword evidence="1" id="KW-0808">Transferase</keyword>
<dbReference type="AlphaFoldDB" id="A0A2U1PNE9"/>
<reference evidence="1 2" key="1">
    <citation type="journal article" date="2018" name="Mol. Plant">
        <title>The genome of Artemisia annua provides insight into the evolution of Asteraceae family and artemisinin biosynthesis.</title>
        <authorList>
            <person name="Shen Q."/>
            <person name="Zhang L."/>
            <person name="Liao Z."/>
            <person name="Wang S."/>
            <person name="Yan T."/>
            <person name="Shi P."/>
            <person name="Liu M."/>
            <person name="Fu X."/>
            <person name="Pan Q."/>
            <person name="Wang Y."/>
            <person name="Lv Z."/>
            <person name="Lu X."/>
            <person name="Zhang F."/>
            <person name="Jiang W."/>
            <person name="Ma Y."/>
            <person name="Chen M."/>
            <person name="Hao X."/>
            <person name="Li L."/>
            <person name="Tang Y."/>
            <person name="Lv G."/>
            <person name="Zhou Y."/>
            <person name="Sun X."/>
            <person name="Brodelius P.E."/>
            <person name="Rose J.K.C."/>
            <person name="Tang K."/>
        </authorList>
    </citation>
    <scope>NUCLEOTIDE SEQUENCE [LARGE SCALE GENOMIC DNA]</scope>
    <source>
        <strain evidence="2">cv. Huhao1</strain>
        <tissue evidence="1">Leaf</tissue>
    </source>
</reference>
<evidence type="ECO:0000313" key="1">
    <source>
        <dbReference type="EMBL" id="PWA87259.1"/>
    </source>
</evidence>
<dbReference type="OrthoDB" id="1302433at2759"/>
<protein>
    <submittedName>
        <fullName evidence="1">Reverse transcriptase zinc-binding domain-containing protein</fullName>
    </submittedName>
</protein>
<keyword evidence="1" id="KW-0695">RNA-directed DNA polymerase</keyword>
<sequence length="155" mass="18094">MGPERKFSETSRNKNEAIPQGNFPSNLLFLTDSCEYSKEVWAIMKKKCSDNDLPNEWDLIIHELSIMPKSNNISKILIKLFLAATVYHIWTERNYRLFQDKSQDSKTVGRIICENTRLKLMSLRVKDTAATRRIAKEWDVKLNTHKEMCDHNGFA</sequence>
<dbReference type="PANTHER" id="PTHR33116:SF84">
    <property type="entry name" value="RNA-DIRECTED DNA POLYMERASE"/>
    <property type="match status" value="1"/>
</dbReference>
<dbReference type="PANTHER" id="PTHR33116">
    <property type="entry name" value="REVERSE TRANSCRIPTASE ZINC-BINDING DOMAIN-CONTAINING PROTEIN-RELATED-RELATED"/>
    <property type="match status" value="1"/>
</dbReference>
<proteinExistence type="predicted"/>
<keyword evidence="1" id="KW-0548">Nucleotidyltransferase</keyword>
<dbReference type="Proteomes" id="UP000245207">
    <property type="component" value="Unassembled WGS sequence"/>
</dbReference>